<dbReference type="OrthoDB" id="9099023at2"/>
<name>A0A1H4GQQ6_9BURK</name>
<dbReference type="AlphaFoldDB" id="A0A1H4GQQ6"/>
<organism evidence="1 2">
    <name type="scientific">Paraburkholderia sartisoli</name>
    <dbReference type="NCBI Taxonomy" id="83784"/>
    <lineage>
        <taxon>Bacteria</taxon>
        <taxon>Pseudomonadati</taxon>
        <taxon>Pseudomonadota</taxon>
        <taxon>Betaproteobacteria</taxon>
        <taxon>Burkholderiales</taxon>
        <taxon>Burkholderiaceae</taxon>
        <taxon>Paraburkholderia</taxon>
    </lineage>
</organism>
<evidence type="ECO:0000313" key="1">
    <source>
        <dbReference type="EMBL" id="SEB11874.1"/>
    </source>
</evidence>
<reference evidence="2" key="1">
    <citation type="submission" date="2016-10" db="EMBL/GenBank/DDBJ databases">
        <authorList>
            <person name="Varghese N."/>
            <person name="Submissions S."/>
        </authorList>
    </citation>
    <scope>NUCLEOTIDE SEQUENCE [LARGE SCALE GENOMIC DNA]</scope>
    <source>
        <strain evidence="2">LMG 24000</strain>
    </source>
</reference>
<dbReference type="EMBL" id="FNRQ01000006">
    <property type="protein sequence ID" value="SEB11874.1"/>
    <property type="molecule type" value="Genomic_DNA"/>
</dbReference>
<dbReference type="Pfam" id="PF13238">
    <property type="entry name" value="AAA_18"/>
    <property type="match status" value="1"/>
</dbReference>
<dbReference type="STRING" id="83784.SAMN05192564_106254"/>
<gene>
    <name evidence="1" type="ORF">SAMN05192564_106254</name>
</gene>
<accession>A0A1H4GQQ6</accession>
<sequence>MLTASRLLVLLSGPLAVGKTTLRHCLVTTHGFDYVRSSAFLTEQAQREGLPADRRGLQELGDRLDAETDYRWIVDEVALPSMAACADKNRWLVDAVRKPRQVEHFKSLEQIKVIHVHLTAPEDVLRLRYETRLVASAAAPSAPSYEAAISHPNEVAARGLIRIADIVADVTDENMAELAQLIISRQSG</sequence>
<dbReference type="SUPFAM" id="SSF52540">
    <property type="entry name" value="P-loop containing nucleoside triphosphate hydrolases"/>
    <property type="match status" value="1"/>
</dbReference>
<dbReference type="RefSeq" id="WP_090535543.1">
    <property type="nucleotide sequence ID" value="NZ_FNRQ01000006.1"/>
</dbReference>
<dbReference type="Proteomes" id="UP000198638">
    <property type="component" value="Unassembled WGS sequence"/>
</dbReference>
<protein>
    <submittedName>
        <fullName evidence="1">Adenylosuccinate synthase</fullName>
    </submittedName>
</protein>
<proteinExistence type="predicted"/>
<keyword evidence="2" id="KW-1185">Reference proteome</keyword>
<dbReference type="InterPro" id="IPR027417">
    <property type="entry name" value="P-loop_NTPase"/>
</dbReference>
<dbReference type="Gene3D" id="3.40.50.300">
    <property type="entry name" value="P-loop containing nucleotide triphosphate hydrolases"/>
    <property type="match status" value="1"/>
</dbReference>
<evidence type="ECO:0000313" key="2">
    <source>
        <dbReference type="Proteomes" id="UP000198638"/>
    </source>
</evidence>